<dbReference type="Pfam" id="PF00528">
    <property type="entry name" value="BPD_transp_1"/>
    <property type="match status" value="1"/>
</dbReference>
<evidence type="ECO:0000256" key="4">
    <source>
        <dbReference type="ARBA" id="ARBA00022692"/>
    </source>
</evidence>
<evidence type="ECO:0000256" key="6">
    <source>
        <dbReference type="ARBA" id="ARBA00023136"/>
    </source>
</evidence>
<comment type="similarity">
    <text evidence="7">Belongs to the binding-protein-dependent transport system permease family.</text>
</comment>
<accession>A0ABM8VQJ8</accession>
<feature type="transmembrane region" description="Helical" evidence="7">
    <location>
        <begin position="76"/>
        <end position="97"/>
    </location>
</feature>
<dbReference type="Proteomes" id="UP000730618">
    <property type="component" value="Unassembled WGS sequence"/>
</dbReference>
<dbReference type="InterPro" id="IPR051393">
    <property type="entry name" value="ABC_transporter_permease"/>
</dbReference>
<evidence type="ECO:0000313" key="10">
    <source>
        <dbReference type="Proteomes" id="UP000730618"/>
    </source>
</evidence>
<dbReference type="CDD" id="cd06261">
    <property type="entry name" value="TM_PBP2"/>
    <property type="match status" value="1"/>
</dbReference>
<dbReference type="InterPro" id="IPR000515">
    <property type="entry name" value="MetI-like"/>
</dbReference>
<feature type="domain" description="ABC transmembrane type-1" evidence="8">
    <location>
        <begin position="71"/>
        <end position="292"/>
    </location>
</feature>
<evidence type="ECO:0000259" key="8">
    <source>
        <dbReference type="PROSITE" id="PS50928"/>
    </source>
</evidence>
<gene>
    <name evidence="9" type="primary">lacF_6</name>
    <name evidence="9" type="ORF">PAECIP111802_05730</name>
</gene>
<feature type="transmembrane region" description="Helical" evidence="7">
    <location>
        <begin position="158"/>
        <end position="183"/>
    </location>
</feature>
<evidence type="ECO:0000256" key="1">
    <source>
        <dbReference type="ARBA" id="ARBA00004651"/>
    </source>
</evidence>
<feature type="transmembrane region" description="Helical" evidence="7">
    <location>
        <begin position="12"/>
        <end position="36"/>
    </location>
</feature>
<name>A0ABM8VQJ8_9BACL</name>
<keyword evidence="6 7" id="KW-0472">Membrane</keyword>
<dbReference type="RefSeq" id="WP_218101938.1">
    <property type="nucleotide sequence ID" value="NZ_CAJVCE010000022.1"/>
</dbReference>
<keyword evidence="10" id="KW-1185">Reference proteome</keyword>
<evidence type="ECO:0000256" key="5">
    <source>
        <dbReference type="ARBA" id="ARBA00022989"/>
    </source>
</evidence>
<dbReference type="EMBL" id="CAJVCE010000022">
    <property type="protein sequence ID" value="CAG7654297.1"/>
    <property type="molecule type" value="Genomic_DNA"/>
</dbReference>
<comment type="subcellular location">
    <subcellularLocation>
        <location evidence="1 7">Cell membrane</location>
        <topology evidence="1 7">Multi-pass membrane protein</topology>
    </subcellularLocation>
</comment>
<dbReference type="PANTHER" id="PTHR30193:SF37">
    <property type="entry name" value="INNER MEMBRANE ABC TRANSPORTER PERMEASE PROTEIN YCJO"/>
    <property type="match status" value="1"/>
</dbReference>
<keyword evidence="3" id="KW-1003">Cell membrane</keyword>
<evidence type="ECO:0000256" key="2">
    <source>
        <dbReference type="ARBA" id="ARBA00022448"/>
    </source>
</evidence>
<feature type="transmembrane region" description="Helical" evidence="7">
    <location>
        <begin position="204"/>
        <end position="226"/>
    </location>
</feature>
<keyword evidence="5 7" id="KW-1133">Transmembrane helix</keyword>
<feature type="transmembrane region" description="Helical" evidence="7">
    <location>
        <begin position="109"/>
        <end position="130"/>
    </location>
</feature>
<sequence>MLLRKKWREYSGPYLMVLPCVILLALFTIYPMGWAFKYMFYDYDGFSGARFIGLDNFVRLFTRDAEFWQSVWNTGVFTFGKLIVTLPLALLLAFILNQGRLFGKNTIRAILFMPTIISASVISLVFYLMFNSYNGTINNVLIQLGIIQSPIEWLGIKYSMVTAIIVAIWGAVGNYMVLFLAGLQGIPNDLYEAASIDGANKTQQFFHITIPMLGPVMQIIIMLAIVNTLKSYESIMVLTAGGPAGKTEVMYLYIYKLFFPVSEGEAVVQQYGYGAAAGFVSALIVGIITGLYLFISRKSSESH</sequence>
<protein>
    <submittedName>
        <fullName evidence="9">Lactose transport system permease protein LacF</fullName>
    </submittedName>
</protein>
<reference evidence="9 10" key="1">
    <citation type="submission" date="2021-06" db="EMBL/GenBank/DDBJ databases">
        <authorList>
            <person name="Criscuolo A."/>
        </authorList>
    </citation>
    <scope>NUCLEOTIDE SEQUENCE [LARGE SCALE GENOMIC DNA]</scope>
    <source>
        <strain evidence="10">CIP 111802</strain>
    </source>
</reference>
<evidence type="ECO:0000313" key="9">
    <source>
        <dbReference type="EMBL" id="CAG7654297.1"/>
    </source>
</evidence>
<proteinExistence type="inferred from homology"/>
<comment type="caution">
    <text evidence="9">The sequence shown here is derived from an EMBL/GenBank/DDBJ whole genome shotgun (WGS) entry which is preliminary data.</text>
</comment>
<dbReference type="PANTHER" id="PTHR30193">
    <property type="entry name" value="ABC TRANSPORTER PERMEASE PROTEIN"/>
    <property type="match status" value="1"/>
</dbReference>
<keyword evidence="2 7" id="KW-0813">Transport</keyword>
<organism evidence="9 10">
    <name type="scientific">Paenibacillus allorhizosphaerae</name>
    <dbReference type="NCBI Taxonomy" id="2849866"/>
    <lineage>
        <taxon>Bacteria</taxon>
        <taxon>Bacillati</taxon>
        <taxon>Bacillota</taxon>
        <taxon>Bacilli</taxon>
        <taxon>Bacillales</taxon>
        <taxon>Paenibacillaceae</taxon>
        <taxon>Paenibacillus</taxon>
    </lineage>
</organism>
<feature type="transmembrane region" description="Helical" evidence="7">
    <location>
        <begin position="271"/>
        <end position="295"/>
    </location>
</feature>
<keyword evidence="4 7" id="KW-0812">Transmembrane</keyword>
<evidence type="ECO:0000256" key="7">
    <source>
        <dbReference type="RuleBase" id="RU363032"/>
    </source>
</evidence>
<dbReference type="PROSITE" id="PS50928">
    <property type="entry name" value="ABC_TM1"/>
    <property type="match status" value="1"/>
</dbReference>
<evidence type="ECO:0000256" key="3">
    <source>
        <dbReference type="ARBA" id="ARBA00022475"/>
    </source>
</evidence>